<reference evidence="2 3" key="1">
    <citation type="journal article" date="2014" name="Nature">
        <title>The genome of the recently domesticated crop plant sugar beet (Beta vulgaris).</title>
        <authorList>
            <person name="Dohm J.C."/>
            <person name="Minoche A.E."/>
            <person name="Holtgrawe D."/>
            <person name="Capella-Gutierrez S."/>
            <person name="Zakrzewski F."/>
            <person name="Tafer H."/>
            <person name="Rupp O."/>
            <person name="Sorensen T.R."/>
            <person name="Stracke R."/>
            <person name="Reinhardt R."/>
            <person name="Goesmann A."/>
            <person name="Kraft T."/>
            <person name="Schulz B."/>
            <person name="Stadler P.F."/>
            <person name="Schmidt T."/>
            <person name="Gabaldon T."/>
            <person name="Lehrach H."/>
            <person name="Weisshaar B."/>
            <person name="Himmelbauer H."/>
        </authorList>
    </citation>
    <scope>NUCLEOTIDE SEQUENCE [LARGE SCALE GENOMIC DNA]</scope>
    <source>
        <tissue evidence="2">Taproot</tissue>
    </source>
</reference>
<evidence type="ECO:0000313" key="3">
    <source>
        <dbReference type="Proteomes" id="UP000035740"/>
    </source>
</evidence>
<sequence length="63" mass="7492">MEVNVRLYSVEDKDLEDRTMYKQLVGCIICLTLTTPDIAYAVSMISRFMQKSMKYRLEEYDEN</sequence>
<keyword evidence="3" id="KW-1185">Reference proteome</keyword>
<feature type="transmembrane region" description="Helical" evidence="1">
    <location>
        <begin position="20"/>
        <end position="46"/>
    </location>
</feature>
<name>A0A0J8B7W2_BETVV</name>
<keyword evidence="1" id="KW-0472">Membrane</keyword>
<dbReference type="Proteomes" id="UP000035740">
    <property type="component" value="Unassembled WGS sequence"/>
</dbReference>
<keyword evidence="1" id="KW-0812">Transmembrane</keyword>
<accession>A0A0J8B7W2</accession>
<dbReference type="OrthoDB" id="1922643at2759"/>
<proteinExistence type="predicted"/>
<evidence type="ECO:0000313" key="2">
    <source>
        <dbReference type="EMBL" id="KMS97359.1"/>
    </source>
</evidence>
<organism evidence="2 3">
    <name type="scientific">Beta vulgaris subsp. vulgaris</name>
    <name type="common">Beet</name>
    <dbReference type="NCBI Taxonomy" id="3555"/>
    <lineage>
        <taxon>Eukaryota</taxon>
        <taxon>Viridiplantae</taxon>
        <taxon>Streptophyta</taxon>
        <taxon>Embryophyta</taxon>
        <taxon>Tracheophyta</taxon>
        <taxon>Spermatophyta</taxon>
        <taxon>Magnoliopsida</taxon>
        <taxon>eudicotyledons</taxon>
        <taxon>Gunneridae</taxon>
        <taxon>Pentapetalae</taxon>
        <taxon>Caryophyllales</taxon>
        <taxon>Chenopodiaceae</taxon>
        <taxon>Betoideae</taxon>
        <taxon>Beta</taxon>
    </lineage>
</organism>
<dbReference type="Gramene" id="KMS97359">
    <property type="protein sequence ID" value="KMS97359"/>
    <property type="gene ID" value="BVRB_6g156000"/>
</dbReference>
<dbReference type="AlphaFoldDB" id="A0A0J8B7W2"/>
<gene>
    <name evidence="2" type="ORF">BVRB_6g156000</name>
</gene>
<dbReference type="EMBL" id="KQ090325">
    <property type="protein sequence ID" value="KMS97359.1"/>
    <property type="molecule type" value="Genomic_DNA"/>
</dbReference>
<protein>
    <submittedName>
        <fullName evidence="2">Uncharacterized protein</fullName>
    </submittedName>
</protein>
<evidence type="ECO:0000256" key="1">
    <source>
        <dbReference type="SAM" id="Phobius"/>
    </source>
</evidence>
<keyword evidence="1" id="KW-1133">Transmembrane helix</keyword>